<feature type="transmembrane region" description="Helical" evidence="2">
    <location>
        <begin position="60"/>
        <end position="83"/>
    </location>
</feature>
<feature type="domain" description="Polysaccharide biosynthesis protein CapD-like" evidence="3">
    <location>
        <begin position="298"/>
        <end position="587"/>
    </location>
</feature>
<organism evidence="4 5">
    <name type="scientific">Roseivivax jejudonensis</name>
    <dbReference type="NCBI Taxonomy" id="1529041"/>
    <lineage>
        <taxon>Bacteria</taxon>
        <taxon>Pseudomonadati</taxon>
        <taxon>Pseudomonadota</taxon>
        <taxon>Alphaproteobacteria</taxon>
        <taxon>Rhodobacterales</taxon>
        <taxon>Roseobacteraceae</taxon>
        <taxon>Roseivivax</taxon>
    </lineage>
</organism>
<dbReference type="SUPFAM" id="SSF51735">
    <property type="entry name" value="NAD(P)-binding Rossmann-fold domains"/>
    <property type="match status" value="1"/>
</dbReference>
<dbReference type="GO" id="GO:0016829">
    <property type="term" value="F:lyase activity"/>
    <property type="evidence" value="ECO:0007669"/>
    <property type="project" value="UniProtKB-KW"/>
</dbReference>
<evidence type="ECO:0000259" key="3">
    <source>
        <dbReference type="Pfam" id="PF02719"/>
    </source>
</evidence>
<evidence type="ECO:0000313" key="5">
    <source>
        <dbReference type="Proteomes" id="UP000193570"/>
    </source>
</evidence>
<dbReference type="Gene3D" id="3.40.50.720">
    <property type="entry name" value="NAD(P)-binding Rossmann-like Domain"/>
    <property type="match status" value="2"/>
</dbReference>
<feature type="transmembrane region" description="Helical" evidence="2">
    <location>
        <begin position="95"/>
        <end position="117"/>
    </location>
</feature>
<evidence type="ECO:0000313" key="4">
    <source>
        <dbReference type="EMBL" id="SLN22709.1"/>
    </source>
</evidence>
<keyword evidence="5" id="KW-1185">Reference proteome</keyword>
<keyword evidence="2" id="KW-0812">Transmembrane</keyword>
<dbReference type="PANTHER" id="PTHR43318">
    <property type="entry name" value="UDP-N-ACETYLGLUCOSAMINE 4,6-DEHYDRATASE"/>
    <property type="match status" value="1"/>
</dbReference>
<dbReference type="Proteomes" id="UP000193570">
    <property type="component" value="Unassembled WGS sequence"/>
</dbReference>
<dbReference type="RefSeq" id="WP_085790596.1">
    <property type="nucleotide sequence ID" value="NZ_FWFK01000001.1"/>
</dbReference>
<dbReference type="InterPro" id="IPR029063">
    <property type="entry name" value="SAM-dependent_MTases_sf"/>
</dbReference>
<sequence>MAKVGTLKAPRSPVLLRFVTSLSRRHKAAIFLALDLCVAVVALTLALALNGRVRLNADTFASVAPVTAAMLVIAAGLATLMGLPRIKLNAYETRGIVLTAVFALLVGAAGAAIDIAAGRPVPIEVFVIFSFLFLVFGAAWRILLRQWLLEIYRRGNAHLRLLIYGAGRTGQQLVAALKNDYDAFPIAFVDDNPTLQTLRIGGLPVYAPSKIKSLVADKQIDRVILAMPSISQPKLARIAHGLRQVGCEVHALPSFAELVGKGELRKRAVPVSLDELLGRNQLESELPGVSHAYSGRRILVTGAGGSIGSELCRQLIACKPHCVVLLDHSEHALYTVEKELREISGGLKIVPVLGTVLDDETVRRVIDENGIDVILHAAAYKHVPLVECNALPGLRNNVIGTKVVGEAARDAGVERFILVSSDKAVRPTNVMGASKRLAELVIQDLATRSEHTRFSMVRFGNVLGSSGSVIPLFEEQIERGGPVTLTDPNVTRYFMTISEAARLVLLAGSFSRGSDVFVLDMGKPVPIKKLARQMIEGAGHSVKDADNPDGDIEIKITGLRPGEKLHEELLISSDMLTTPHPKILRAQEGFLSEIEMATALKDLRRAISTLDEPLAREVILRWVERAEDEAHDPRETASV</sequence>
<comment type="similarity">
    <text evidence="1">Belongs to the polysaccharide synthase family.</text>
</comment>
<gene>
    <name evidence="4" type="primary">pglF</name>
    <name evidence="4" type="ORF">ROJ8625_00890</name>
</gene>
<reference evidence="4 5" key="1">
    <citation type="submission" date="2017-03" db="EMBL/GenBank/DDBJ databases">
        <authorList>
            <person name="Afonso C.L."/>
            <person name="Miller P.J."/>
            <person name="Scott M.A."/>
            <person name="Spackman E."/>
            <person name="Goraichik I."/>
            <person name="Dimitrov K.M."/>
            <person name="Suarez D.L."/>
            <person name="Swayne D.E."/>
        </authorList>
    </citation>
    <scope>NUCLEOTIDE SEQUENCE [LARGE SCALE GENOMIC DNA]</scope>
    <source>
        <strain evidence="4 5">CECT 8625</strain>
    </source>
</reference>
<dbReference type="Pfam" id="PF13727">
    <property type="entry name" value="CoA_binding_3"/>
    <property type="match status" value="1"/>
</dbReference>
<dbReference type="InterPro" id="IPR036291">
    <property type="entry name" value="NAD(P)-bd_dom_sf"/>
</dbReference>
<feature type="transmembrane region" description="Helical" evidence="2">
    <location>
        <begin position="28"/>
        <end position="48"/>
    </location>
</feature>
<accession>A0A1X6YJ43</accession>
<protein>
    <submittedName>
        <fullName evidence="4">UDP-N-acetyl-alpha-D-glucosamine C6 dehydratase</fullName>
        <ecNumber evidence="4">4.2.1.135</ecNumber>
    </submittedName>
</protein>
<dbReference type="SUPFAM" id="SSF53335">
    <property type="entry name" value="S-adenosyl-L-methionine-dependent methyltransferases"/>
    <property type="match status" value="1"/>
</dbReference>
<dbReference type="CDD" id="cd05237">
    <property type="entry name" value="UDP_invert_4-6DH_SDR_e"/>
    <property type="match status" value="1"/>
</dbReference>
<evidence type="ECO:0000256" key="2">
    <source>
        <dbReference type="SAM" id="Phobius"/>
    </source>
</evidence>
<feature type="transmembrane region" description="Helical" evidence="2">
    <location>
        <begin position="123"/>
        <end position="144"/>
    </location>
</feature>
<evidence type="ECO:0000256" key="1">
    <source>
        <dbReference type="ARBA" id="ARBA00007430"/>
    </source>
</evidence>
<proteinExistence type="inferred from homology"/>
<dbReference type="PANTHER" id="PTHR43318:SF1">
    <property type="entry name" value="POLYSACCHARIDE BIOSYNTHESIS PROTEIN EPSC-RELATED"/>
    <property type="match status" value="1"/>
</dbReference>
<keyword evidence="4" id="KW-0456">Lyase</keyword>
<name>A0A1X6YJ43_9RHOB</name>
<dbReference type="Pfam" id="PF02719">
    <property type="entry name" value="Polysacc_synt_2"/>
    <property type="match status" value="1"/>
</dbReference>
<dbReference type="InterPro" id="IPR051203">
    <property type="entry name" value="Polysaccharide_Synthase-Rel"/>
</dbReference>
<dbReference type="InterPro" id="IPR003869">
    <property type="entry name" value="Polysac_CapD-like"/>
</dbReference>
<dbReference type="AlphaFoldDB" id="A0A1X6YJ43"/>
<keyword evidence="2" id="KW-1133">Transmembrane helix</keyword>
<keyword evidence="2" id="KW-0472">Membrane</keyword>
<dbReference type="EMBL" id="FWFK01000001">
    <property type="protein sequence ID" value="SLN22709.1"/>
    <property type="molecule type" value="Genomic_DNA"/>
</dbReference>
<dbReference type="EC" id="4.2.1.135" evidence="4"/>